<dbReference type="GO" id="GO:0030288">
    <property type="term" value="C:outer membrane-bounded periplasmic space"/>
    <property type="evidence" value="ECO:0007669"/>
    <property type="project" value="TreeGrafter"/>
</dbReference>
<evidence type="ECO:0000313" key="4">
    <source>
        <dbReference type="EMBL" id="GHH51503.1"/>
    </source>
</evidence>
<dbReference type="CDD" id="cd07061">
    <property type="entry name" value="HP_HAP_like"/>
    <property type="match status" value="1"/>
</dbReference>
<proteinExistence type="inferred from homology"/>
<accession>A0A919KHM7</accession>
<organism evidence="4 5">
    <name type="scientific">Xanthomonas boreopolis</name>
    <dbReference type="NCBI Taxonomy" id="86183"/>
    <lineage>
        <taxon>Bacteria</taxon>
        <taxon>Pseudomonadati</taxon>
        <taxon>Pseudomonadota</taxon>
        <taxon>Gammaproteobacteria</taxon>
        <taxon>Lysobacterales</taxon>
        <taxon>Lysobacteraceae</taxon>
        <taxon>Xanthomonas</taxon>
    </lineage>
</organism>
<dbReference type="PANTHER" id="PTHR11567">
    <property type="entry name" value="ACID PHOSPHATASE-RELATED"/>
    <property type="match status" value="1"/>
</dbReference>
<dbReference type="PROSITE" id="PS00616">
    <property type="entry name" value="HIS_ACID_PHOSPHAT_1"/>
    <property type="match status" value="1"/>
</dbReference>
<dbReference type="AlphaFoldDB" id="A0A919KHM7"/>
<dbReference type="GO" id="GO:0050308">
    <property type="term" value="F:sugar-phosphatase activity"/>
    <property type="evidence" value="ECO:0007669"/>
    <property type="project" value="TreeGrafter"/>
</dbReference>
<evidence type="ECO:0000256" key="1">
    <source>
        <dbReference type="ARBA" id="ARBA00005375"/>
    </source>
</evidence>
<name>A0A919KHM7_9XANT</name>
<sequence length="433" mass="46207">MKSITTRLAAPLLALALLFPTLACAAAQDTLEKVVVLKRHGVRAAMSSPERLESFSARPWPRFGVPAGELTAHGAELERRFGAYHRVRYRQLGLLRGDDCERVYYWANRTQRTIASAEAIAQTLTPGCPNPVHHVADGASDPMFDGPPALRTPAARALMRAALAGRIGGDAEAWNRAQQPMVDRLQALLLQCERVPCPIGAGAGKQRIDTAPAALPEYGKGLPEIAGPAATASGLSESLLMAWADGADFASLGWQGLDDISVAEASLPHQAEFGLRLRAPDIARMASSQLASRLGATLLQDSGLAWPYAPIGNGAALTVVSGHDGTLALLAGLLDLHWQVPGYLPDQTPPGGALVFERWRLADGERVLRVRYTAQSLAQLRGNLPLTLQAPPLEAAVFVPGCSIANARYDCPLDRFAQRLARLVDPDFVVSAP</sequence>
<gene>
    <name evidence="4" type="primary">oppA</name>
    <name evidence="4" type="ORF">GCM10009090_13880</name>
</gene>
<keyword evidence="3" id="KW-0732">Signal</keyword>
<evidence type="ECO:0000256" key="3">
    <source>
        <dbReference type="SAM" id="SignalP"/>
    </source>
</evidence>
<dbReference type="InterPro" id="IPR033379">
    <property type="entry name" value="Acid_Pase_AS"/>
</dbReference>
<comment type="similarity">
    <text evidence="1">Belongs to the histidine acid phosphatase family.</text>
</comment>
<keyword evidence="5" id="KW-1185">Reference proteome</keyword>
<feature type="chain" id="PRO_5037939345" evidence="3">
    <location>
        <begin position="26"/>
        <end position="433"/>
    </location>
</feature>
<evidence type="ECO:0000313" key="5">
    <source>
        <dbReference type="Proteomes" id="UP000623958"/>
    </source>
</evidence>
<dbReference type="SUPFAM" id="SSF53254">
    <property type="entry name" value="Phosphoglycerate mutase-like"/>
    <property type="match status" value="1"/>
</dbReference>
<protein>
    <submittedName>
        <fullName evidence="4">Phosphoanhydride phosphohydrolase</fullName>
    </submittedName>
</protein>
<dbReference type="InterPro" id="IPR000560">
    <property type="entry name" value="His_Pase_clade-2"/>
</dbReference>
<reference evidence="4" key="2">
    <citation type="submission" date="2020-09" db="EMBL/GenBank/DDBJ databases">
        <authorList>
            <person name="Sun Q."/>
            <person name="Ohkuma M."/>
        </authorList>
    </citation>
    <scope>NUCLEOTIDE SEQUENCE</scope>
    <source>
        <strain evidence="4">JCM 13306</strain>
    </source>
</reference>
<reference evidence="4" key="1">
    <citation type="journal article" date="2014" name="Int. J. Syst. Evol. Microbiol.">
        <title>Complete genome sequence of Corynebacterium casei LMG S-19264T (=DSM 44701T), isolated from a smear-ripened cheese.</title>
        <authorList>
            <consortium name="US DOE Joint Genome Institute (JGI-PGF)"/>
            <person name="Walter F."/>
            <person name="Albersmeier A."/>
            <person name="Kalinowski J."/>
            <person name="Ruckert C."/>
        </authorList>
    </citation>
    <scope>NUCLEOTIDE SEQUENCE</scope>
    <source>
        <strain evidence="4">JCM 13306</strain>
    </source>
</reference>
<dbReference type="PANTHER" id="PTHR11567:SF110">
    <property type="entry name" value="2-PHOSPHOXYLOSE PHOSPHATASE 1"/>
    <property type="match status" value="1"/>
</dbReference>
<dbReference type="EMBL" id="BNBA01000008">
    <property type="protein sequence ID" value="GHH51503.1"/>
    <property type="molecule type" value="Genomic_DNA"/>
</dbReference>
<dbReference type="InterPro" id="IPR050645">
    <property type="entry name" value="Histidine_acid_phosphatase"/>
</dbReference>
<dbReference type="Pfam" id="PF00328">
    <property type="entry name" value="His_Phos_2"/>
    <property type="match status" value="2"/>
</dbReference>
<keyword evidence="2" id="KW-0378">Hydrolase</keyword>
<dbReference type="Proteomes" id="UP000623958">
    <property type="component" value="Unassembled WGS sequence"/>
</dbReference>
<evidence type="ECO:0000256" key="2">
    <source>
        <dbReference type="ARBA" id="ARBA00022801"/>
    </source>
</evidence>
<feature type="signal peptide" evidence="3">
    <location>
        <begin position="1"/>
        <end position="25"/>
    </location>
</feature>
<dbReference type="RefSeq" id="WP_434028912.1">
    <property type="nucleotide sequence ID" value="NZ_BNBA01000008.1"/>
</dbReference>
<dbReference type="Gene3D" id="3.40.50.1240">
    <property type="entry name" value="Phosphoglycerate mutase-like"/>
    <property type="match status" value="2"/>
</dbReference>
<comment type="caution">
    <text evidence="4">The sequence shown here is derived from an EMBL/GenBank/DDBJ whole genome shotgun (WGS) entry which is preliminary data.</text>
</comment>
<dbReference type="InterPro" id="IPR029033">
    <property type="entry name" value="His_PPase_superfam"/>
</dbReference>